<keyword evidence="3" id="KW-0227">DNA damage</keyword>
<dbReference type="GO" id="GO:0046872">
    <property type="term" value="F:metal ion binding"/>
    <property type="evidence" value="ECO:0007669"/>
    <property type="project" value="UniProtKB-KW"/>
</dbReference>
<keyword evidence="1" id="KW-0004">4Fe-4S</keyword>
<keyword evidence="7" id="KW-0234">DNA repair</keyword>
<dbReference type="SMART" id="SM00986">
    <property type="entry name" value="UDG"/>
    <property type="match status" value="1"/>
</dbReference>
<dbReference type="AlphaFoldDB" id="A0A147IZ71"/>
<evidence type="ECO:0000256" key="1">
    <source>
        <dbReference type="ARBA" id="ARBA00022485"/>
    </source>
</evidence>
<evidence type="ECO:0000313" key="10">
    <source>
        <dbReference type="Proteomes" id="UP000073923"/>
    </source>
</evidence>
<dbReference type="GO" id="GO:0006281">
    <property type="term" value="P:DNA repair"/>
    <property type="evidence" value="ECO:0007669"/>
    <property type="project" value="UniProtKB-KW"/>
</dbReference>
<dbReference type="EMBL" id="LDTF01000007">
    <property type="protein sequence ID" value="KTW00924.1"/>
    <property type="molecule type" value="Genomic_DNA"/>
</dbReference>
<proteinExistence type="predicted"/>
<evidence type="ECO:0000256" key="6">
    <source>
        <dbReference type="ARBA" id="ARBA00023014"/>
    </source>
</evidence>
<evidence type="ECO:0000256" key="4">
    <source>
        <dbReference type="ARBA" id="ARBA00022801"/>
    </source>
</evidence>
<dbReference type="SUPFAM" id="SSF52141">
    <property type="entry name" value="Uracil-DNA glycosylase-like"/>
    <property type="match status" value="1"/>
</dbReference>
<dbReference type="GO" id="GO:0097506">
    <property type="term" value="F:deaminated base DNA N-glycosylase activity"/>
    <property type="evidence" value="ECO:0007669"/>
    <property type="project" value="UniProtKB-ARBA"/>
</dbReference>
<evidence type="ECO:0000259" key="8">
    <source>
        <dbReference type="SMART" id="SM00986"/>
    </source>
</evidence>
<keyword evidence="6" id="KW-0411">Iron-sulfur</keyword>
<organism evidence="9 10">
    <name type="scientific">Sphingomonas yabuuchiae</name>
    <dbReference type="NCBI Taxonomy" id="172044"/>
    <lineage>
        <taxon>Bacteria</taxon>
        <taxon>Pseudomonadati</taxon>
        <taxon>Pseudomonadota</taxon>
        <taxon>Alphaproteobacteria</taxon>
        <taxon>Sphingomonadales</taxon>
        <taxon>Sphingomonadaceae</taxon>
        <taxon>Sphingomonas</taxon>
    </lineage>
</organism>
<dbReference type="RefSeq" id="WP_058744058.1">
    <property type="nucleotide sequence ID" value="NZ_LDTF01000007.1"/>
</dbReference>
<dbReference type="PATRIC" id="fig|172044.3.peg.2579"/>
<dbReference type="SMART" id="SM00987">
    <property type="entry name" value="UreE_C"/>
    <property type="match status" value="1"/>
</dbReference>
<name>A0A147IZ71_9SPHN</name>
<comment type="caution">
    <text evidence="9">The sequence shown here is derived from an EMBL/GenBank/DDBJ whole genome shotgun (WGS) entry which is preliminary data.</text>
</comment>
<dbReference type="Gene3D" id="3.40.470.10">
    <property type="entry name" value="Uracil-DNA glycosylase-like domain"/>
    <property type="match status" value="1"/>
</dbReference>
<keyword evidence="4" id="KW-0378">Hydrolase</keyword>
<dbReference type="Proteomes" id="UP000073923">
    <property type="component" value="Unassembled WGS sequence"/>
</dbReference>
<sequence length="252" mass="26572">MGALSTFDTAPLDGALAASILDWWHDVGVDLLVEDEPRDWMAPEPVRTPLVMPGQAPAAALPVAAPATSLPDTLEAFLAWRLSDAAPEATWDGISLTATGPANAALMVLVDCPDRDDGDAGQILSGAPGRLFDRMLAAMGLSRETVHVASVCARRPIAGRTPAGVEARLAEIALHHVGLVAPRGLLLLGNAASRSVLGTELTDARGHSHVIDHKSGKTNAVATFHPRFLIEKPMAKAESWKDLQRVMGDLRA</sequence>
<dbReference type="InterPro" id="IPR005122">
    <property type="entry name" value="Uracil-DNA_glycosylase-like"/>
</dbReference>
<dbReference type="GO" id="GO:0051539">
    <property type="term" value="F:4 iron, 4 sulfur cluster binding"/>
    <property type="evidence" value="ECO:0007669"/>
    <property type="project" value="UniProtKB-KW"/>
</dbReference>
<evidence type="ECO:0000256" key="5">
    <source>
        <dbReference type="ARBA" id="ARBA00023004"/>
    </source>
</evidence>
<dbReference type="PANTHER" id="PTHR33693">
    <property type="entry name" value="TYPE-5 URACIL-DNA GLYCOSYLASE"/>
    <property type="match status" value="1"/>
</dbReference>
<evidence type="ECO:0000256" key="7">
    <source>
        <dbReference type="ARBA" id="ARBA00023204"/>
    </source>
</evidence>
<dbReference type="InterPro" id="IPR051536">
    <property type="entry name" value="UDG_Type-4/5"/>
</dbReference>
<keyword evidence="2" id="KW-0479">Metal-binding</keyword>
<protein>
    <submittedName>
        <fullName evidence="9">Uracil-DNA glycosylase</fullName>
    </submittedName>
</protein>
<evidence type="ECO:0000256" key="2">
    <source>
        <dbReference type="ARBA" id="ARBA00022723"/>
    </source>
</evidence>
<evidence type="ECO:0000256" key="3">
    <source>
        <dbReference type="ARBA" id="ARBA00022763"/>
    </source>
</evidence>
<keyword evidence="5" id="KW-0408">Iron</keyword>
<dbReference type="OrthoDB" id="5290748at2"/>
<feature type="domain" description="Uracil-DNA glycosylase-like" evidence="8">
    <location>
        <begin position="97"/>
        <end position="244"/>
    </location>
</feature>
<dbReference type="PANTHER" id="PTHR33693:SF1">
    <property type="entry name" value="TYPE-4 URACIL-DNA GLYCOSYLASE"/>
    <property type="match status" value="1"/>
</dbReference>
<accession>A0A147IZ71</accession>
<dbReference type="CDD" id="cd10030">
    <property type="entry name" value="UDG-F4_TTUDGA_SPO1dp_like"/>
    <property type="match status" value="1"/>
</dbReference>
<gene>
    <name evidence="9" type="ORF">NS355_01605</name>
</gene>
<reference evidence="9 10" key="1">
    <citation type="journal article" date="2016" name="Front. Microbiol.">
        <title>Genomic Resource of Rice Seed Associated Bacteria.</title>
        <authorList>
            <person name="Midha S."/>
            <person name="Bansal K."/>
            <person name="Sharma S."/>
            <person name="Kumar N."/>
            <person name="Patil P.P."/>
            <person name="Chaudhry V."/>
            <person name="Patil P.B."/>
        </authorList>
    </citation>
    <scope>NUCLEOTIDE SEQUENCE [LARGE SCALE GENOMIC DNA]</scope>
    <source>
        <strain evidence="9 10">NS355</strain>
    </source>
</reference>
<dbReference type="InterPro" id="IPR036895">
    <property type="entry name" value="Uracil-DNA_glycosylase-like_sf"/>
</dbReference>
<evidence type="ECO:0000313" key="9">
    <source>
        <dbReference type="EMBL" id="KTW00924.1"/>
    </source>
</evidence>
<dbReference type="Pfam" id="PF03167">
    <property type="entry name" value="UDG"/>
    <property type="match status" value="1"/>
</dbReference>